<dbReference type="EMBL" id="AMYT01000011">
    <property type="protein sequence ID" value="EKU27639.1"/>
    <property type="molecule type" value="Genomic_DNA"/>
</dbReference>
<evidence type="ECO:0000313" key="1">
    <source>
        <dbReference type="EMBL" id="EKU27639.1"/>
    </source>
</evidence>
<gene>
    <name evidence="1" type="ORF">C683_0420</name>
</gene>
<reference evidence="1 2" key="1">
    <citation type="journal article" date="2013" name="Genome Announc.">
        <title>Draft Genome Sequence of Catellicoccus marimammalium, a Novel Species Commonly Found in Gull Feces.</title>
        <authorList>
            <person name="Weigand M.R."/>
            <person name="Ryu H."/>
            <person name="Bozcek L."/>
            <person name="Konstantinidis K.T."/>
            <person name="Santo Domingo J.W."/>
        </authorList>
    </citation>
    <scope>NUCLEOTIDE SEQUENCE [LARGE SCALE GENOMIC DNA]</scope>
    <source>
        <strain evidence="1 2">M35/04/3</strain>
    </source>
</reference>
<comment type="caution">
    <text evidence="1">The sequence shown here is derived from an EMBL/GenBank/DDBJ whole genome shotgun (WGS) entry which is preliminary data.</text>
</comment>
<organism evidence="1 2">
    <name type="scientific">Catellicoccus marimammalium M35/04/3</name>
    <dbReference type="NCBI Taxonomy" id="1234409"/>
    <lineage>
        <taxon>Bacteria</taxon>
        <taxon>Bacillati</taxon>
        <taxon>Bacillota</taxon>
        <taxon>Bacilli</taxon>
        <taxon>Lactobacillales</taxon>
        <taxon>Enterococcaceae</taxon>
        <taxon>Catellicoccus</taxon>
    </lineage>
</organism>
<proteinExistence type="predicted"/>
<name>K8Z9E6_9ENTE</name>
<dbReference type="Proteomes" id="UP000016057">
    <property type="component" value="Unassembled WGS sequence"/>
</dbReference>
<dbReference type="STRING" id="1234409.C683_0420"/>
<sequence>MGVARILRCHPFIKGGIDYVPLKFSIFRNHDECYHGPYTKEHIQEELKHEQKK</sequence>
<keyword evidence="2" id="KW-1185">Reference proteome</keyword>
<evidence type="ECO:0000313" key="2">
    <source>
        <dbReference type="Proteomes" id="UP000016057"/>
    </source>
</evidence>
<protein>
    <submittedName>
        <fullName evidence="1">Protein YidD</fullName>
    </submittedName>
</protein>
<dbReference type="PATRIC" id="fig|1234409.3.peg.387"/>
<dbReference type="AlphaFoldDB" id="K8Z9E6"/>
<accession>K8Z9E6</accession>
<dbReference type="eggNOG" id="COG0759">
    <property type="taxonomic scope" value="Bacteria"/>
</dbReference>